<comment type="similarity">
    <text evidence="1">Belongs to the glycosyltransferase 2 family.</text>
</comment>
<dbReference type="CDD" id="cd00761">
    <property type="entry name" value="Glyco_tranf_GTA_type"/>
    <property type="match status" value="1"/>
</dbReference>
<evidence type="ECO:0000313" key="5">
    <source>
        <dbReference type="EMBL" id="TWU61874.1"/>
    </source>
</evidence>
<reference evidence="5 6" key="1">
    <citation type="submission" date="2019-02" db="EMBL/GenBank/DDBJ databases">
        <title>Deep-cultivation of Planctomycetes and their phenomic and genomic characterization uncovers novel biology.</title>
        <authorList>
            <person name="Wiegand S."/>
            <person name="Jogler M."/>
            <person name="Boedeker C."/>
            <person name="Pinto D."/>
            <person name="Vollmers J."/>
            <person name="Rivas-Marin E."/>
            <person name="Kohn T."/>
            <person name="Peeters S.H."/>
            <person name="Heuer A."/>
            <person name="Rast P."/>
            <person name="Oberbeckmann S."/>
            <person name="Bunk B."/>
            <person name="Jeske O."/>
            <person name="Meyerdierks A."/>
            <person name="Storesund J.E."/>
            <person name="Kallscheuer N."/>
            <person name="Luecker S."/>
            <person name="Lage O.M."/>
            <person name="Pohl T."/>
            <person name="Merkel B.J."/>
            <person name="Hornburger P."/>
            <person name="Mueller R.-W."/>
            <person name="Bruemmer F."/>
            <person name="Labrenz M."/>
            <person name="Spormann A.M."/>
            <person name="Op Den Camp H."/>
            <person name="Overmann J."/>
            <person name="Amann R."/>
            <person name="Jetten M.S.M."/>
            <person name="Mascher T."/>
            <person name="Medema M.H."/>
            <person name="Devos D.P."/>
            <person name="Kaster A.-K."/>
            <person name="Ovreas L."/>
            <person name="Rohde M."/>
            <person name="Galperin M.Y."/>
            <person name="Jogler C."/>
        </authorList>
    </citation>
    <scope>NUCLEOTIDE SEQUENCE [LARGE SCALE GENOMIC DNA]</scope>
    <source>
        <strain evidence="5 6">V7</strain>
    </source>
</reference>
<evidence type="ECO:0000256" key="3">
    <source>
        <dbReference type="ARBA" id="ARBA00022679"/>
    </source>
</evidence>
<dbReference type="PANTHER" id="PTHR43179:SF12">
    <property type="entry name" value="GALACTOFURANOSYLTRANSFERASE GLFT2"/>
    <property type="match status" value="1"/>
</dbReference>
<evidence type="ECO:0000256" key="1">
    <source>
        <dbReference type="ARBA" id="ARBA00006739"/>
    </source>
</evidence>
<keyword evidence="3" id="KW-0808">Transferase</keyword>
<dbReference type="AlphaFoldDB" id="A0A5C6FKP8"/>
<dbReference type="GO" id="GO:0016757">
    <property type="term" value="F:glycosyltransferase activity"/>
    <property type="evidence" value="ECO:0007669"/>
    <property type="project" value="UniProtKB-KW"/>
</dbReference>
<dbReference type="SUPFAM" id="SSF53448">
    <property type="entry name" value="Nucleotide-diphospho-sugar transferases"/>
    <property type="match status" value="1"/>
</dbReference>
<comment type="caution">
    <text evidence="5">The sequence shown here is derived from an EMBL/GenBank/DDBJ whole genome shotgun (WGS) entry which is preliminary data.</text>
</comment>
<evidence type="ECO:0000259" key="4">
    <source>
        <dbReference type="Pfam" id="PF10111"/>
    </source>
</evidence>
<dbReference type="OrthoDB" id="9812302at2"/>
<dbReference type="PANTHER" id="PTHR43179">
    <property type="entry name" value="RHAMNOSYLTRANSFERASE WBBL"/>
    <property type="match status" value="1"/>
</dbReference>
<dbReference type="EMBL" id="SJPZ01000002">
    <property type="protein sequence ID" value="TWU61874.1"/>
    <property type="molecule type" value="Genomic_DNA"/>
</dbReference>
<dbReference type="RefSeq" id="WP_146414658.1">
    <property type="nucleotide sequence ID" value="NZ_SJPZ01000002.1"/>
</dbReference>
<dbReference type="Proteomes" id="UP000316476">
    <property type="component" value="Unassembled WGS sequence"/>
</dbReference>
<dbReference type="Pfam" id="PF10111">
    <property type="entry name" value="Glyco_tranf_2_2"/>
    <property type="match status" value="1"/>
</dbReference>
<gene>
    <name evidence="5" type="ORF">V7x_35640</name>
</gene>
<name>A0A5C6FKP8_9PLAN</name>
<keyword evidence="2" id="KW-0328">Glycosyltransferase</keyword>
<dbReference type="InterPro" id="IPR019290">
    <property type="entry name" value="GlycosylTrfase-like_prok"/>
</dbReference>
<sequence length="285" mass="32153">MSFSVMTIVRGRRNHLWNQGRSITESHRKPDQWIIVGMDEDVDPPSIPGVDVVIDRVNGDGERLPLAEARNRAADRCSTETMVFLDVDCIASPTLFPTMVDTVQQAGGLWMGDVRYLPKGATTDHWTMNDLMPLSVRHPLQPKLITDRQPSQDYHLFWSLCFGISREAFETIGGFDTGYEGYGGEDTDFAFTARRAGVPFGFVAAVAFHQHHPVCKPPLNHFSQIVSNAERFRRKWDVWPMESWLRAFAERDLIRFDPGSDQIDVLRCPSKDEVAATVIDSPAGF</sequence>
<evidence type="ECO:0000313" key="6">
    <source>
        <dbReference type="Proteomes" id="UP000316476"/>
    </source>
</evidence>
<dbReference type="Gene3D" id="3.90.550.10">
    <property type="entry name" value="Spore Coat Polysaccharide Biosynthesis Protein SpsA, Chain A"/>
    <property type="match status" value="1"/>
</dbReference>
<evidence type="ECO:0000256" key="2">
    <source>
        <dbReference type="ARBA" id="ARBA00022676"/>
    </source>
</evidence>
<dbReference type="InterPro" id="IPR029044">
    <property type="entry name" value="Nucleotide-diphossugar_trans"/>
</dbReference>
<accession>A0A5C6FKP8</accession>
<proteinExistence type="inferred from homology"/>
<organism evidence="5 6">
    <name type="scientific">Crateriforma conspicua</name>
    <dbReference type="NCBI Taxonomy" id="2527996"/>
    <lineage>
        <taxon>Bacteria</taxon>
        <taxon>Pseudomonadati</taxon>
        <taxon>Planctomycetota</taxon>
        <taxon>Planctomycetia</taxon>
        <taxon>Planctomycetales</taxon>
        <taxon>Planctomycetaceae</taxon>
        <taxon>Crateriforma</taxon>
    </lineage>
</organism>
<protein>
    <recommendedName>
        <fullName evidence="4">Glycosyltransferase 2-like prokaryotic type domain-containing protein</fullName>
    </recommendedName>
</protein>
<feature type="domain" description="Glycosyltransferase 2-like prokaryotic type" evidence="4">
    <location>
        <begin position="65"/>
        <end position="189"/>
    </location>
</feature>